<proteinExistence type="predicted"/>
<sequence>MKFETKNNLNRVICKTEFQPDNNLIFCDWEGFANVDAIKDWGLKFADLVKKTNCAYLLNDDSKSTGPWTQAMEWIESVLIPKVMDAGLKYYAHVVSANTFSEMSAKELNIKIGGSLEMATFKSSEEAKEWIKSKQK</sequence>
<accession>A0ABQ1MUL1</accession>
<name>A0ABQ1MUL1_9BACT</name>
<reference evidence="2" key="1">
    <citation type="journal article" date="2019" name="Int. J. Syst. Evol. Microbiol.">
        <title>The Global Catalogue of Microorganisms (GCM) 10K type strain sequencing project: providing services to taxonomists for standard genome sequencing and annotation.</title>
        <authorList>
            <consortium name="The Broad Institute Genomics Platform"/>
            <consortium name="The Broad Institute Genome Sequencing Center for Infectious Disease"/>
            <person name="Wu L."/>
            <person name="Ma J."/>
        </authorList>
    </citation>
    <scope>NUCLEOTIDE SEQUENCE [LARGE SCALE GENOMIC DNA]</scope>
    <source>
        <strain evidence="2">CGMCC 1.10832</strain>
    </source>
</reference>
<evidence type="ECO:0008006" key="3">
    <source>
        <dbReference type="Google" id="ProtNLM"/>
    </source>
</evidence>
<organism evidence="1 2">
    <name type="scientific">Marivirga lumbricoides</name>
    <dbReference type="NCBI Taxonomy" id="1046115"/>
    <lineage>
        <taxon>Bacteria</taxon>
        <taxon>Pseudomonadati</taxon>
        <taxon>Bacteroidota</taxon>
        <taxon>Cytophagia</taxon>
        <taxon>Cytophagales</taxon>
        <taxon>Marivirgaceae</taxon>
        <taxon>Marivirga</taxon>
    </lineage>
</organism>
<evidence type="ECO:0000313" key="1">
    <source>
        <dbReference type="EMBL" id="GGC46868.1"/>
    </source>
</evidence>
<gene>
    <name evidence="1" type="ORF">GCM10011506_35580</name>
</gene>
<dbReference type="Proteomes" id="UP000636010">
    <property type="component" value="Unassembled WGS sequence"/>
</dbReference>
<keyword evidence="2" id="KW-1185">Reference proteome</keyword>
<protein>
    <recommendedName>
        <fullName evidence="3">STAS/SEC14 domain-containing protein</fullName>
    </recommendedName>
</protein>
<dbReference type="EMBL" id="BMEC01000012">
    <property type="protein sequence ID" value="GGC46868.1"/>
    <property type="molecule type" value="Genomic_DNA"/>
</dbReference>
<comment type="caution">
    <text evidence="1">The sequence shown here is derived from an EMBL/GenBank/DDBJ whole genome shotgun (WGS) entry which is preliminary data.</text>
</comment>
<evidence type="ECO:0000313" key="2">
    <source>
        <dbReference type="Proteomes" id="UP000636010"/>
    </source>
</evidence>
<dbReference type="RefSeq" id="WP_188466089.1">
    <property type="nucleotide sequence ID" value="NZ_BAABHU010000012.1"/>
</dbReference>